<reference evidence="2" key="1">
    <citation type="journal article" date="2022" name="bioRxiv">
        <title>Sequencing and chromosome-scale assembly of the giantPleurodeles waltlgenome.</title>
        <authorList>
            <person name="Brown T."/>
            <person name="Elewa A."/>
            <person name="Iarovenko S."/>
            <person name="Subramanian E."/>
            <person name="Araus A.J."/>
            <person name="Petzold A."/>
            <person name="Susuki M."/>
            <person name="Suzuki K.-i.T."/>
            <person name="Hayashi T."/>
            <person name="Toyoda A."/>
            <person name="Oliveira C."/>
            <person name="Osipova E."/>
            <person name="Leigh N.D."/>
            <person name="Simon A."/>
            <person name="Yun M.H."/>
        </authorList>
    </citation>
    <scope>NUCLEOTIDE SEQUENCE</scope>
    <source>
        <strain evidence="2">20211129_DDA</strain>
        <tissue evidence="2">Liver</tissue>
    </source>
</reference>
<evidence type="ECO:0000256" key="1">
    <source>
        <dbReference type="SAM" id="MobiDB-lite"/>
    </source>
</evidence>
<dbReference type="AlphaFoldDB" id="A0AAV7MIC9"/>
<protein>
    <submittedName>
        <fullName evidence="2">Uncharacterized protein</fullName>
    </submittedName>
</protein>
<dbReference type="EMBL" id="JANPWB010000013">
    <property type="protein sequence ID" value="KAJ1103253.1"/>
    <property type="molecule type" value="Genomic_DNA"/>
</dbReference>
<accession>A0AAV7MIC9</accession>
<sequence length="140" mass="15653">MGPRTPLVQRSYVTSCLKYHSYNKNVVYKARRSFLQPRLSYNKQIYWLLTWSPVTPRTDSRSGLSPAGLFGYLCIILSDSPEAPSSEAHSTPRIREGTKARAQPFMLPLRSDEKRRPRAPVLSASGRSNLRGSLGAKEGG</sequence>
<feature type="region of interest" description="Disordered" evidence="1">
    <location>
        <begin position="81"/>
        <end position="140"/>
    </location>
</feature>
<dbReference type="Proteomes" id="UP001066276">
    <property type="component" value="Chromosome 9"/>
</dbReference>
<organism evidence="2 3">
    <name type="scientific">Pleurodeles waltl</name>
    <name type="common">Iberian ribbed newt</name>
    <dbReference type="NCBI Taxonomy" id="8319"/>
    <lineage>
        <taxon>Eukaryota</taxon>
        <taxon>Metazoa</taxon>
        <taxon>Chordata</taxon>
        <taxon>Craniata</taxon>
        <taxon>Vertebrata</taxon>
        <taxon>Euteleostomi</taxon>
        <taxon>Amphibia</taxon>
        <taxon>Batrachia</taxon>
        <taxon>Caudata</taxon>
        <taxon>Salamandroidea</taxon>
        <taxon>Salamandridae</taxon>
        <taxon>Pleurodelinae</taxon>
        <taxon>Pleurodeles</taxon>
    </lineage>
</organism>
<name>A0AAV7MIC9_PLEWA</name>
<proteinExistence type="predicted"/>
<comment type="caution">
    <text evidence="2">The sequence shown here is derived from an EMBL/GenBank/DDBJ whole genome shotgun (WGS) entry which is preliminary data.</text>
</comment>
<evidence type="ECO:0000313" key="2">
    <source>
        <dbReference type="EMBL" id="KAJ1103253.1"/>
    </source>
</evidence>
<keyword evidence="3" id="KW-1185">Reference proteome</keyword>
<gene>
    <name evidence="2" type="ORF">NDU88_000680</name>
</gene>
<evidence type="ECO:0000313" key="3">
    <source>
        <dbReference type="Proteomes" id="UP001066276"/>
    </source>
</evidence>